<sequence length="375" mass="42433">MSFTETVRLKLYWNTTYTTEPDGTITVQRDAPDGYLIIDRMLDFSELVDKTWLICGDVVAPHNPSRVFRQFGYHQRIPGDALLLTAAEITSLLKRKPFGGSDRRWLQQLGIYLQVWNDRHGQVVGTDDLYVGEPSADPEYLLWYHQVTVKYVTDPTDSENARGFHGSAETLRLMARLPEFFERALSVNATNVVRHDLDRHVEVHDILSQELAPVDPTQQHPPPRPPRRSRRSQRGRGGKRQSQHLSHIGPPGMSGLIFPSPAVHPIGLHIVSTPFSTTFSSSVSTSFIPSVSTSFFADPSAFYRPIMSPKTSSLIFLHSLFLPDFSASGYQRHEERWIESTLGTPPLAVSKGQRVTKEPDRLTYSLFRAKKPKKK</sequence>
<keyword evidence="4" id="KW-1185">Reference proteome</keyword>
<feature type="compositionally biased region" description="Basic residues" evidence="1">
    <location>
        <begin position="225"/>
        <end position="242"/>
    </location>
</feature>
<protein>
    <submittedName>
        <fullName evidence="3">OLC1v1016019C1</fullName>
    </submittedName>
</protein>
<dbReference type="GO" id="GO:0010073">
    <property type="term" value="P:meristem maintenance"/>
    <property type="evidence" value="ECO:0007669"/>
    <property type="project" value="InterPro"/>
</dbReference>
<dbReference type="Pfam" id="PF10536">
    <property type="entry name" value="PMD"/>
    <property type="match status" value="1"/>
</dbReference>
<dbReference type="Proteomes" id="UP001161247">
    <property type="component" value="Chromosome 8"/>
</dbReference>
<evidence type="ECO:0000313" key="3">
    <source>
        <dbReference type="EMBL" id="CAI9115181.1"/>
    </source>
</evidence>
<dbReference type="PANTHER" id="PTHR46033:SF1">
    <property type="entry name" value="PROTEIN MAIN-LIKE 2"/>
    <property type="match status" value="1"/>
</dbReference>
<dbReference type="EMBL" id="OX459125">
    <property type="protein sequence ID" value="CAI9115181.1"/>
    <property type="molecule type" value="Genomic_DNA"/>
</dbReference>
<gene>
    <name evidence="3" type="ORF">OLC1_LOCUS21752</name>
</gene>
<evidence type="ECO:0000256" key="1">
    <source>
        <dbReference type="SAM" id="MobiDB-lite"/>
    </source>
</evidence>
<feature type="domain" description="Aminotransferase-like plant mobile" evidence="2">
    <location>
        <begin position="39"/>
        <end position="145"/>
    </location>
</feature>
<accession>A0AAV1E4V1</accession>
<feature type="region of interest" description="Disordered" evidence="1">
    <location>
        <begin position="209"/>
        <end position="251"/>
    </location>
</feature>
<dbReference type="AlphaFoldDB" id="A0AAV1E4V1"/>
<dbReference type="InterPro" id="IPR019557">
    <property type="entry name" value="AminoTfrase-like_pln_mobile"/>
</dbReference>
<proteinExistence type="predicted"/>
<evidence type="ECO:0000259" key="2">
    <source>
        <dbReference type="Pfam" id="PF10536"/>
    </source>
</evidence>
<reference evidence="3" key="1">
    <citation type="submission" date="2023-03" db="EMBL/GenBank/DDBJ databases">
        <authorList>
            <person name="Julca I."/>
        </authorList>
    </citation>
    <scope>NUCLEOTIDE SEQUENCE</scope>
</reference>
<dbReference type="PANTHER" id="PTHR46033">
    <property type="entry name" value="PROTEIN MAIN-LIKE 2"/>
    <property type="match status" value="1"/>
</dbReference>
<dbReference type="InterPro" id="IPR044824">
    <property type="entry name" value="MAIN-like"/>
</dbReference>
<organism evidence="3 4">
    <name type="scientific">Oldenlandia corymbosa var. corymbosa</name>
    <dbReference type="NCBI Taxonomy" id="529605"/>
    <lineage>
        <taxon>Eukaryota</taxon>
        <taxon>Viridiplantae</taxon>
        <taxon>Streptophyta</taxon>
        <taxon>Embryophyta</taxon>
        <taxon>Tracheophyta</taxon>
        <taxon>Spermatophyta</taxon>
        <taxon>Magnoliopsida</taxon>
        <taxon>eudicotyledons</taxon>
        <taxon>Gunneridae</taxon>
        <taxon>Pentapetalae</taxon>
        <taxon>asterids</taxon>
        <taxon>lamiids</taxon>
        <taxon>Gentianales</taxon>
        <taxon>Rubiaceae</taxon>
        <taxon>Rubioideae</taxon>
        <taxon>Spermacoceae</taxon>
        <taxon>Hedyotis-Oldenlandia complex</taxon>
        <taxon>Oldenlandia</taxon>
    </lineage>
</organism>
<evidence type="ECO:0000313" key="4">
    <source>
        <dbReference type="Proteomes" id="UP001161247"/>
    </source>
</evidence>
<name>A0AAV1E4V1_OLDCO</name>